<evidence type="ECO:0000313" key="2">
    <source>
        <dbReference type="EMBL" id="KAJ8985111.1"/>
    </source>
</evidence>
<name>A0ABQ9K3B5_9CUCU</name>
<feature type="compositionally biased region" description="Polar residues" evidence="1">
    <location>
        <begin position="97"/>
        <end position="109"/>
    </location>
</feature>
<organism evidence="2 3">
    <name type="scientific">Molorchus minor</name>
    <dbReference type="NCBI Taxonomy" id="1323400"/>
    <lineage>
        <taxon>Eukaryota</taxon>
        <taxon>Metazoa</taxon>
        <taxon>Ecdysozoa</taxon>
        <taxon>Arthropoda</taxon>
        <taxon>Hexapoda</taxon>
        <taxon>Insecta</taxon>
        <taxon>Pterygota</taxon>
        <taxon>Neoptera</taxon>
        <taxon>Endopterygota</taxon>
        <taxon>Coleoptera</taxon>
        <taxon>Polyphaga</taxon>
        <taxon>Cucujiformia</taxon>
        <taxon>Chrysomeloidea</taxon>
        <taxon>Cerambycidae</taxon>
        <taxon>Lamiinae</taxon>
        <taxon>Monochamini</taxon>
        <taxon>Molorchus</taxon>
    </lineage>
</organism>
<evidence type="ECO:0000256" key="1">
    <source>
        <dbReference type="SAM" id="MobiDB-lite"/>
    </source>
</evidence>
<comment type="caution">
    <text evidence="2">The sequence shown here is derived from an EMBL/GenBank/DDBJ whole genome shotgun (WGS) entry which is preliminary data.</text>
</comment>
<protein>
    <submittedName>
        <fullName evidence="2">Uncharacterized protein</fullName>
    </submittedName>
</protein>
<gene>
    <name evidence="2" type="ORF">NQ317_012761</name>
</gene>
<keyword evidence="3" id="KW-1185">Reference proteome</keyword>
<proteinExistence type="predicted"/>
<feature type="compositionally biased region" description="Basic and acidic residues" evidence="1">
    <location>
        <begin position="48"/>
        <end position="94"/>
    </location>
</feature>
<evidence type="ECO:0000313" key="3">
    <source>
        <dbReference type="Proteomes" id="UP001162164"/>
    </source>
</evidence>
<accession>A0ABQ9K3B5</accession>
<sequence length="210" mass="23601">MNLRERCPWQNEECRPVAFGIAVVELKVAEIMCLTLRESTLNCSQRKSPPDKHTEDSVRNDNESKDSSKTEEDSKQKEERCRTKEEKSKTKDEGENGNPSSPTLASRLGSLTMTSTNDDFIMVDLKSRPAELALYTLLRISSKHRLPAPPKRASSANSTGSGRAPLPLQTFVDIPPLEDLDLTKQLEIFESDLKQYDTFLQSLCQSPNNN</sequence>
<feature type="region of interest" description="Disordered" evidence="1">
    <location>
        <begin position="42"/>
        <end position="109"/>
    </location>
</feature>
<dbReference type="EMBL" id="JAPWTJ010000019">
    <property type="protein sequence ID" value="KAJ8985111.1"/>
    <property type="molecule type" value="Genomic_DNA"/>
</dbReference>
<feature type="region of interest" description="Disordered" evidence="1">
    <location>
        <begin position="146"/>
        <end position="166"/>
    </location>
</feature>
<dbReference type="Proteomes" id="UP001162164">
    <property type="component" value="Unassembled WGS sequence"/>
</dbReference>
<reference evidence="2" key="1">
    <citation type="journal article" date="2023" name="Insect Mol. Biol.">
        <title>Genome sequencing provides insights into the evolution of gene families encoding plant cell wall-degrading enzymes in longhorned beetles.</title>
        <authorList>
            <person name="Shin N.R."/>
            <person name="Okamura Y."/>
            <person name="Kirsch R."/>
            <person name="Pauchet Y."/>
        </authorList>
    </citation>
    <scope>NUCLEOTIDE SEQUENCE</scope>
    <source>
        <strain evidence="2">MMC_N1</strain>
    </source>
</reference>